<evidence type="ECO:0000259" key="2">
    <source>
        <dbReference type="Pfam" id="PF04715"/>
    </source>
</evidence>
<keyword evidence="4" id="KW-1185">Reference proteome</keyword>
<name>A0ABQ5JST8_9EUKA</name>
<accession>A0ABQ5JST8</accession>
<dbReference type="PANTHER" id="PTHR11236">
    <property type="entry name" value="AMINOBENZOATE/ANTHRANILATE SYNTHASE"/>
    <property type="match status" value="1"/>
</dbReference>
<reference evidence="3" key="1">
    <citation type="submission" date="2022-03" db="EMBL/GenBank/DDBJ databases">
        <title>Draft genome sequence of Aduncisulcus paluster, a free-living microaerophilic Fornicata.</title>
        <authorList>
            <person name="Yuyama I."/>
            <person name="Kume K."/>
            <person name="Tamura T."/>
            <person name="Inagaki Y."/>
            <person name="Hashimoto T."/>
        </authorList>
    </citation>
    <scope>NUCLEOTIDE SEQUENCE</scope>
    <source>
        <strain evidence="3">NY0171</strain>
    </source>
</reference>
<evidence type="ECO:0000313" key="4">
    <source>
        <dbReference type="Proteomes" id="UP001057375"/>
    </source>
</evidence>
<dbReference type="Pfam" id="PF04715">
    <property type="entry name" value="Anth_synt_I_N"/>
    <property type="match status" value="1"/>
</dbReference>
<dbReference type="PANTHER" id="PTHR11236:SF18">
    <property type="entry name" value="AMINODEOXYCHORISMATE SYNTHASE"/>
    <property type="match status" value="1"/>
</dbReference>
<evidence type="ECO:0000256" key="1">
    <source>
        <dbReference type="SAM" id="MobiDB-lite"/>
    </source>
</evidence>
<proteinExistence type="predicted"/>
<organism evidence="3 4">
    <name type="scientific">Aduncisulcus paluster</name>
    <dbReference type="NCBI Taxonomy" id="2918883"/>
    <lineage>
        <taxon>Eukaryota</taxon>
        <taxon>Metamonada</taxon>
        <taxon>Carpediemonas-like organisms</taxon>
        <taxon>Aduncisulcus</taxon>
    </lineage>
</organism>
<feature type="region of interest" description="Disordered" evidence="1">
    <location>
        <begin position="1"/>
        <end position="20"/>
    </location>
</feature>
<dbReference type="Gene3D" id="3.60.120.10">
    <property type="entry name" value="Anthranilate synthase"/>
    <property type="match status" value="1"/>
</dbReference>
<dbReference type="SUPFAM" id="SSF56322">
    <property type="entry name" value="ADC synthase"/>
    <property type="match status" value="1"/>
</dbReference>
<evidence type="ECO:0000313" key="3">
    <source>
        <dbReference type="EMBL" id="GKT15241.1"/>
    </source>
</evidence>
<gene>
    <name evidence="3" type="ORF">ADUPG1_004083</name>
</gene>
<dbReference type="InterPro" id="IPR006805">
    <property type="entry name" value="Anth_synth_I_N"/>
</dbReference>
<dbReference type="Proteomes" id="UP001057375">
    <property type="component" value="Unassembled WGS sequence"/>
</dbReference>
<comment type="caution">
    <text evidence="3">The sequence shown here is derived from an EMBL/GenBank/DDBJ whole genome shotgun (WGS) entry which is preliminary data.</text>
</comment>
<feature type="domain" description="Anthranilate synthase component I N-terminal" evidence="2">
    <location>
        <begin position="93"/>
        <end position="154"/>
    </location>
</feature>
<sequence length="199" mass="21799">MTNFRDLALKSTRPSRPEPPIRRSAVVKSRVLANFPDVVAIYQKCFAKSPMSFWLDSSATIEGVSRYSILGSGEGPLAEFVSYRVSEQKLNARFAEKPDDLPFNFNLGYVGFLGYELKADLLGANAHTSRTVDAAMLFVDRAVVIDHELKNCYVLALAADDNDQSAELWMDAIAQCVESLTDSDPAPGEPPVLVPAPDV</sequence>
<protein>
    <submittedName>
        <fullName evidence="3">Anthranilate synthase component I-like protein</fullName>
    </submittedName>
</protein>
<dbReference type="InterPro" id="IPR005801">
    <property type="entry name" value="ADC_synthase"/>
</dbReference>
<dbReference type="EMBL" id="BQXS01005840">
    <property type="protein sequence ID" value="GKT15241.1"/>
    <property type="molecule type" value="Genomic_DNA"/>
</dbReference>
<feature type="non-terminal residue" evidence="3">
    <location>
        <position position="199"/>
    </location>
</feature>
<dbReference type="InterPro" id="IPR019999">
    <property type="entry name" value="Anth_synth_I-like"/>
</dbReference>